<feature type="binding site" evidence="6">
    <location>
        <position position="81"/>
    </location>
    <ligand>
        <name>S-adenosyl-L-methionine</name>
        <dbReference type="ChEBI" id="CHEBI:59789"/>
    </ligand>
</feature>
<evidence type="ECO:0000256" key="3">
    <source>
        <dbReference type="ARBA" id="ARBA00022679"/>
    </source>
</evidence>
<evidence type="ECO:0000256" key="6">
    <source>
        <dbReference type="PIRSR" id="PIRSR037350-1"/>
    </source>
</evidence>
<dbReference type="EMBL" id="JACMRX010000005">
    <property type="protein sequence ID" value="KAF7989060.1"/>
    <property type="molecule type" value="Genomic_DNA"/>
</dbReference>
<dbReference type="PIRSF" id="PIRSF037350">
    <property type="entry name" value="Mtase_ZK1128_prd"/>
    <property type="match status" value="1"/>
</dbReference>
<evidence type="ECO:0000256" key="1">
    <source>
        <dbReference type="ARBA" id="ARBA00005878"/>
    </source>
</evidence>
<dbReference type="Gene3D" id="3.40.50.150">
    <property type="entry name" value="Vaccinia Virus protein VP39"/>
    <property type="match status" value="1"/>
</dbReference>
<dbReference type="InterPro" id="IPR017182">
    <property type="entry name" value="METTL16/PsiM"/>
</dbReference>
<feature type="binding site" evidence="6">
    <location>
        <position position="130"/>
    </location>
    <ligand>
        <name>S-adenosyl-L-methionine</name>
        <dbReference type="ChEBI" id="CHEBI:59789"/>
    </ligand>
</feature>
<accession>A0A835CQD3</accession>
<dbReference type="GO" id="GO:0070475">
    <property type="term" value="P:rRNA base methylation"/>
    <property type="evidence" value="ECO:0007669"/>
    <property type="project" value="TreeGrafter"/>
</dbReference>
<protein>
    <recommendedName>
        <fullName evidence="5">U6 small nuclear RNA (adenine-(43)-N(6))-methyltransferase</fullName>
        <ecNumber evidence="5">2.1.1.-</ecNumber>
    </recommendedName>
</protein>
<gene>
    <name evidence="7" type="ORF">HCN44_007370</name>
</gene>
<dbReference type="EC" id="2.1.1.-" evidence="5"/>
<dbReference type="GO" id="GO:0005634">
    <property type="term" value="C:nucleus"/>
    <property type="evidence" value="ECO:0007669"/>
    <property type="project" value="TreeGrafter"/>
</dbReference>
<evidence type="ECO:0000313" key="7">
    <source>
        <dbReference type="EMBL" id="KAF7989060.1"/>
    </source>
</evidence>
<dbReference type="PANTHER" id="PTHR13393">
    <property type="entry name" value="SAM-DEPENDENT METHYLTRANSFERASE"/>
    <property type="match status" value="1"/>
</dbReference>
<dbReference type="Proteomes" id="UP000639338">
    <property type="component" value="Unassembled WGS sequence"/>
</dbReference>
<dbReference type="OrthoDB" id="514248at2759"/>
<proteinExistence type="inferred from homology"/>
<sequence>MSLRKFMHPKNKYKIEPNFRDLAQIYPEFHQHVYTDLTGKLKFNFKSQESLKVLAKILLKHDFNIDVDIPDDKLIPVLPLRLNYIHWIEDLLEHANVKNNIVGIDIGTGAICIYPILCSKLFGWKMIGTEIDETSVSSAINNVKKNNLDNLITVEHADHNIILNKSLIDNNNNNSYLFTMCNPPFFNNNQLMFKKNKKKPPRNASTGNNNELFIDGGECKFVLNIINESIILSTNIKIYTTMLGQKSSLIYFRKEFKNKNIDNYTWTEFCQGYTKRWGLAWTFLSKDVLNLQTAPVIREKNDRKSLNKKSKDKFSVEFTFPLDDKWTDFELIIKSLKQWIQELKIEMKELKLKNDSSNSWVCNLKTYEDTWSHARRKRRLASRETIESKKPRLDDEQVNLINGNSLNQQINYTETKNIYLEFSITVVLINTDNIRINLILHNGNGGKIGLETFRQYLINKFNIKNFLKQKNTIKNCKNKKKG</sequence>
<dbReference type="AlphaFoldDB" id="A0A835CQD3"/>
<comment type="caution">
    <text evidence="7">The sequence shown here is derived from an EMBL/GenBank/DDBJ whole genome shotgun (WGS) entry which is preliminary data.</text>
</comment>
<feature type="binding site" evidence="6">
    <location>
        <position position="107"/>
    </location>
    <ligand>
        <name>S-adenosyl-L-methionine</name>
        <dbReference type="ChEBI" id="CHEBI:59789"/>
    </ligand>
</feature>
<keyword evidence="8" id="KW-1185">Reference proteome</keyword>
<evidence type="ECO:0000256" key="5">
    <source>
        <dbReference type="PIRNR" id="PIRNR037350"/>
    </source>
</evidence>
<dbReference type="InterPro" id="IPR010286">
    <property type="entry name" value="METTL16/RlmF"/>
</dbReference>
<dbReference type="InterPro" id="IPR029063">
    <property type="entry name" value="SAM-dependent_MTases_sf"/>
</dbReference>
<keyword evidence="2 5" id="KW-0489">Methyltransferase</keyword>
<evidence type="ECO:0000256" key="4">
    <source>
        <dbReference type="ARBA" id="ARBA00022691"/>
    </source>
</evidence>
<evidence type="ECO:0000313" key="8">
    <source>
        <dbReference type="Proteomes" id="UP000639338"/>
    </source>
</evidence>
<reference evidence="7 8" key="1">
    <citation type="submission" date="2020-08" db="EMBL/GenBank/DDBJ databases">
        <title>Aphidius gifuensis genome sequencing and assembly.</title>
        <authorList>
            <person name="Du Z."/>
        </authorList>
    </citation>
    <scope>NUCLEOTIDE SEQUENCE [LARGE SCALE GENOMIC DNA]</scope>
    <source>
        <strain evidence="7">YNYX2018</strain>
        <tissue evidence="7">Adults</tissue>
    </source>
</reference>
<name>A0A835CQD3_APHGI</name>
<organism evidence="7 8">
    <name type="scientific">Aphidius gifuensis</name>
    <name type="common">Parasitoid wasp</name>
    <dbReference type="NCBI Taxonomy" id="684658"/>
    <lineage>
        <taxon>Eukaryota</taxon>
        <taxon>Metazoa</taxon>
        <taxon>Ecdysozoa</taxon>
        <taxon>Arthropoda</taxon>
        <taxon>Hexapoda</taxon>
        <taxon>Insecta</taxon>
        <taxon>Pterygota</taxon>
        <taxon>Neoptera</taxon>
        <taxon>Endopterygota</taxon>
        <taxon>Hymenoptera</taxon>
        <taxon>Apocrita</taxon>
        <taxon>Ichneumonoidea</taxon>
        <taxon>Braconidae</taxon>
        <taxon>Aphidiinae</taxon>
        <taxon>Aphidius</taxon>
    </lineage>
</organism>
<dbReference type="Pfam" id="PF05971">
    <property type="entry name" value="Methyltransf_10"/>
    <property type="match status" value="1"/>
</dbReference>
<keyword evidence="3 5" id="KW-0808">Transferase</keyword>
<feature type="binding site" evidence="6">
    <location>
        <position position="182"/>
    </location>
    <ligand>
        <name>S-adenosyl-L-methionine</name>
        <dbReference type="ChEBI" id="CHEBI:59789"/>
    </ligand>
</feature>
<dbReference type="GO" id="GO:0008168">
    <property type="term" value="F:methyltransferase activity"/>
    <property type="evidence" value="ECO:0007669"/>
    <property type="project" value="UniProtKB-UniRule"/>
</dbReference>
<keyword evidence="4 6" id="KW-0949">S-adenosyl-L-methionine</keyword>
<comment type="similarity">
    <text evidence="1 5">Belongs to the methyltransferase superfamily. METTL16/RlmF family.</text>
</comment>
<dbReference type="SUPFAM" id="SSF53335">
    <property type="entry name" value="S-adenosyl-L-methionine-dependent methyltransferases"/>
    <property type="match status" value="1"/>
</dbReference>
<dbReference type="PANTHER" id="PTHR13393:SF0">
    <property type="entry name" value="RNA N6-ADENOSINE-METHYLTRANSFERASE METTL16"/>
    <property type="match status" value="1"/>
</dbReference>
<evidence type="ECO:0000256" key="2">
    <source>
        <dbReference type="ARBA" id="ARBA00022603"/>
    </source>
</evidence>